<keyword evidence="3" id="KW-1185">Reference proteome</keyword>
<feature type="compositionally biased region" description="Basic residues" evidence="1">
    <location>
        <begin position="21"/>
        <end position="35"/>
    </location>
</feature>
<dbReference type="AlphaFoldDB" id="S8AWZ2"/>
<reference evidence="2 3" key="1">
    <citation type="journal article" date="2013" name="PLoS ONE">
        <title>Genomic and secretomic analyses reveal unique features of the lignocellulolytic enzyme system of Penicillium decumbens.</title>
        <authorList>
            <person name="Liu G."/>
            <person name="Zhang L."/>
            <person name="Wei X."/>
            <person name="Zou G."/>
            <person name="Qin Y."/>
            <person name="Ma L."/>
            <person name="Li J."/>
            <person name="Zheng H."/>
            <person name="Wang S."/>
            <person name="Wang C."/>
            <person name="Xun L."/>
            <person name="Zhao G.-P."/>
            <person name="Zhou Z."/>
            <person name="Qu Y."/>
        </authorList>
    </citation>
    <scope>NUCLEOTIDE SEQUENCE [LARGE SCALE GENOMIC DNA]</scope>
    <source>
        <strain evidence="3">114-2 / CGMCC 5302</strain>
    </source>
</reference>
<dbReference type="Proteomes" id="UP000019376">
    <property type="component" value="Unassembled WGS sequence"/>
</dbReference>
<evidence type="ECO:0000313" key="2">
    <source>
        <dbReference type="EMBL" id="EPS30818.1"/>
    </source>
</evidence>
<organism evidence="2 3">
    <name type="scientific">Penicillium oxalicum (strain 114-2 / CGMCC 5302)</name>
    <name type="common">Penicillium decumbens</name>
    <dbReference type="NCBI Taxonomy" id="933388"/>
    <lineage>
        <taxon>Eukaryota</taxon>
        <taxon>Fungi</taxon>
        <taxon>Dikarya</taxon>
        <taxon>Ascomycota</taxon>
        <taxon>Pezizomycotina</taxon>
        <taxon>Eurotiomycetes</taxon>
        <taxon>Eurotiomycetidae</taxon>
        <taxon>Eurotiales</taxon>
        <taxon>Aspergillaceae</taxon>
        <taxon>Penicillium</taxon>
    </lineage>
</organism>
<name>S8AWZ2_PENO1</name>
<feature type="region of interest" description="Disordered" evidence="1">
    <location>
        <begin position="67"/>
        <end position="117"/>
    </location>
</feature>
<gene>
    <name evidence="2" type="ORF">PDE_05770</name>
</gene>
<feature type="region of interest" description="Disordered" evidence="1">
    <location>
        <begin position="1"/>
        <end position="35"/>
    </location>
</feature>
<dbReference type="EMBL" id="KB644412">
    <property type="protein sequence ID" value="EPS30818.1"/>
    <property type="molecule type" value="Genomic_DNA"/>
</dbReference>
<evidence type="ECO:0000256" key="1">
    <source>
        <dbReference type="SAM" id="MobiDB-lite"/>
    </source>
</evidence>
<accession>S8AWZ2</accession>
<protein>
    <submittedName>
        <fullName evidence="2">Uncharacterized protein</fullName>
    </submittedName>
</protein>
<dbReference type="HOGENOM" id="CLU_2085595_0_0_1"/>
<proteinExistence type="predicted"/>
<sequence>MSPADAASGAGDGRRPDRAKGPTKQKPKPKKKRFHKCFLYGVRGHLMVNCPVKAFTTAVAAQVSLLGLHENRPTPRATARRATAAAPAAARPQASRPQGAANPARQGYQEASLSSRM</sequence>
<evidence type="ECO:0000313" key="3">
    <source>
        <dbReference type="Proteomes" id="UP000019376"/>
    </source>
</evidence>
<feature type="compositionally biased region" description="Low complexity" evidence="1">
    <location>
        <begin position="74"/>
        <end position="101"/>
    </location>
</feature>